<reference evidence="9 10" key="1">
    <citation type="submission" date="2015-04" db="EMBL/GenBank/DDBJ databases">
        <authorList>
            <person name="Heijne W.H."/>
            <person name="Fedorova N.D."/>
            <person name="Nierman W.C."/>
            <person name="Vollebregt A.W."/>
            <person name="Zhao Z."/>
            <person name="Wu L."/>
            <person name="Kumar M."/>
            <person name="Stam H."/>
            <person name="van den Berg M.A."/>
            <person name="Pel H.J."/>
        </authorList>
    </citation>
    <scope>NUCLEOTIDE SEQUENCE [LARGE SCALE GENOMIC DNA]</scope>
    <source>
        <strain evidence="9 10">CBS 393.64</strain>
    </source>
</reference>
<dbReference type="RefSeq" id="XP_013323497.1">
    <property type="nucleotide sequence ID" value="XM_013468043.1"/>
</dbReference>
<comment type="caution">
    <text evidence="9">The sequence shown here is derived from an EMBL/GenBank/DDBJ whole genome shotgun (WGS) entry which is preliminary data.</text>
</comment>
<evidence type="ECO:0000313" key="10">
    <source>
        <dbReference type="Proteomes" id="UP000053958"/>
    </source>
</evidence>
<comment type="subcellular location">
    <subcellularLocation>
        <location evidence="1">Membrane</location>
        <topology evidence="1">Multi-pass membrane protein</topology>
    </subcellularLocation>
</comment>
<evidence type="ECO:0000256" key="5">
    <source>
        <dbReference type="ARBA" id="ARBA00023136"/>
    </source>
</evidence>
<dbReference type="GeneID" id="25321432"/>
<dbReference type="InterPro" id="IPR020846">
    <property type="entry name" value="MFS_dom"/>
</dbReference>
<dbReference type="OrthoDB" id="4222343at2759"/>
<evidence type="ECO:0000256" key="1">
    <source>
        <dbReference type="ARBA" id="ARBA00004141"/>
    </source>
</evidence>
<dbReference type="EMBL" id="LASV01000732">
    <property type="protein sequence ID" value="KKA16885.1"/>
    <property type="molecule type" value="Genomic_DNA"/>
</dbReference>
<name>A0A0F4YFG5_RASE3</name>
<evidence type="ECO:0000256" key="3">
    <source>
        <dbReference type="ARBA" id="ARBA00022692"/>
    </source>
</evidence>
<dbReference type="Pfam" id="PF07690">
    <property type="entry name" value="MFS_1"/>
    <property type="match status" value="1"/>
</dbReference>
<feature type="region of interest" description="Disordered" evidence="6">
    <location>
        <begin position="1"/>
        <end position="28"/>
    </location>
</feature>
<feature type="transmembrane region" description="Helical" evidence="7">
    <location>
        <begin position="234"/>
        <end position="255"/>
    </location>
</feature>
<feature type="transmembrane region" description="Helical" evidence="7">
    <location>
        <begin position="385"/>
        <end position="406"/>
    </location>
</feature>
<evidence type="ECO:0000256" key="6">
    <source>
        <dbReference type="SAM" id="MobiDB-lite"/>
    </source>
</evidence>
<feature type="transmembrane region" description="Helical" evidence="7">
    <location>
        <begin position="267"/>
        <end position="286"/>
    </location>
</feature>
<feature type="transmembrane region" description="Helical" evidence="7">
    <location>
        <begin position="37"/>
        <end position="55"/>
    </location>
</feature>
<comment type="similarity">
    <text evidence="2">Belongs to the major facilitator superfamily. TCR/Tet family.</text>
</comment>
<feature type="transmembrane region" description="Helical" evidence="7">
    <location>
        <begin position="193"/>
        <end position="214"/>
    </location>
</feature>
<evidence type="ECO:0000256" key="4">
    <source>
        <dbReference type="ARBA" id="ARBA00022989"/>
    </source>
</evidence>
<keyword evidence="5 7" id="KW-0472">Membrane</keyword>
<feature type="domain" description="Major facilitator superfamily (MFS) profile" evidence="8">
    <location>
        <begin position="40"/>
        <end position="490"/>
    </location>
</feature>
<feature type="transmembrane region" description="Helical" evidence="7">
    <location>
        <begin position="75"/>
        <end position="93"/>
    </location>
</feature>
<protein>
    <submittedName>
        <fullName evidence="9">Antibiotics transporter-like protein</fullName>
    </submittedName>
</protein>
<feature type="transmembrane region" description="Helical" evidence="7">
    <location>
        <begin position="162"/>
        <end position="181"/>
    </location>
</feature>
<dbReference type="Gene3D" id="1.20.1250.20">
    <property type="entry name" value="MFS general substrate transporter like domains"/>
    <property type="match status" value="1"/>
</dbReference>
<evidence type="ECO:0000259" key="8">
    <source>
        <dbReference type="PROSITE" id="PS50850"/>
    </source>
</evidence>
<accession>A0A0F4YFG5</accession>
<dbReference type="AlphaFoldDB" id="A0A0F4YFG5"/>
<feature type="transmembrane region" description="Helical" evidence="7">
    <location>
        <begin position="321"/>
        <end position="342"/>
    </location>
</feature>
<keyword evidence="10" id="KW-1185">Reference proteome</keyword>
<organism evidence="9 10">
    <name type="scientific">Rasamsonia emersonii (strain ATCC 16479 / CBS 393.64 / IMI 116815)</name>
    <dbReference type="NCBI Taxonomy" id="1408163"/>
    <lineage>
        <taxon>Eukaryota</taxon>
        <taxon>Fungi</taxon>
        <taxon>Dikarya</taxon>
        <taxon>Ascomycota</taxon>
        <taxon>Pezizomycotina</taxon>
        <taxon>Eurotiomycetes</taxon>
        <taxon>Eurotiomycetidae</taxon>
        <taxon>Eurotiales</taxon>
        <taxon>Trichocomaceae</taxon>
        <taxon>Rasamsonia</taxon>
    </lineage>
</organism>
<dbReference type="CDD" id="cd17502">
    <property type="entry name" value="MFS_Azr1_MDR_like"/>
    <property type="match status" value="1"/>
</dbReference>
<evidence type="ECO:0000256" key="2">
    <source>
        <dbReference type="ARBA" id="ARBA00007520"/>
    </source>
</evidence>
<feature type="transmembrane region" description="Helical" evidence="7">
    <location>
        <begin position="130"/>
        <end position="150"/>
    </location>
</feature>
<gene>
    <name evidence="9" type="ORF">T310_9499</name>
</gene>
<proteinExistence type="inferred from homology"/>
<evidence type="ECO:0000313" key="9">
    <source>
        <dbReference type="EMBL" id="KKA16885.1"/>
    </source>
</evidence>
<dbReference type="GO" id="GO:0022857">
    <property type="term" value="F:transmembrane transporter activity"/>
    <property type="evidence" value="ECO:0007669"/>
    <property type="project" value="InterPro"/>
</dbReference>
<dbReference type="GO" id="GO:0005886">
    <property type="term" value="C:plasma membrane"/>
    <property type="evidence" value="ECO:0007669"/>
    <property type="project" value="TreeGrafter"/>
</dbReference>
<dbReference type="PANTHER" id="PTHR23501:SF193">
    <property type="entry name" value="MULTIDRUG TRANSPORTER, PUTATIVE (AFU_ORTHOLOGUE AFUA_8G00940)-RELATED"/>
    <property type="match status" value="1"/>
</dbReference>
<dbReference type="InterPro" id="IPR011701">
    <property type="entry name" value="MFS"/>
</dbReference>
<dbReference type="PANTHER" id="PTHR23501">
    <property type="entry name" value="MAJOR FACILITATOR SUPERFAMILY"/>
    <property type="match status" value="1"/>
</dbReference>
<dbReference type="InterPro" id="IPR036259">
    <property type="entry name" value="MFS_trans_sf"/>
</dbReference>
<feature type="transmembrane region" description="Helical" evidence="7">
    <location>
        <begin position="105"/>
        <end position="124"/>
    </location>
</feature>
<feature type="transmembrane region" description="Helical" evidence="7">
    <location>
        <begin position="463"/>
        <end position="482"/>
    </location>
</feature>
<keyword evidence="3 7" id="KW-0812">Transmembrane</keyword>
<dbReference type="Proteomes" id="UP000053958">
    <property type="component" value="Unassembled WGS sequence"/>
</dbReference>
<sequence>MDSSLSRTDEKTEAHERAERQSQQNDEPLETPSGIRLYLIFVALIFAAFLVSLNASIVSTATPSITNEFNAISDIGWYGSAYLLATCSLQPLMGKFYAHFPAKNVIMTAISIFELGSLLCGVATSSNFFIVGRAVAGTGSSGILSGALNIMVASVSLEKRPLVNGINFAISATGNVIGPLIGGALTQHVSWRWCFYINLPFGGLTLLLLFLVNVSDARSETNRNLDLVTTLRRIDFAGCAMFVPATMMFLLAFEWAGSDYGWDSPTIIGLLYGYAAALLVFLAVMVPGRQGGQSDDERGDESPDHVEPVAATGLVRYITKIGYYIPFAVVGGSLTAIGAGLLSTLTPTSSAGKWIGYQIFVGVGRGMVLQVPLTAVQAVVHRDQLPLGSALIMFCAYFGSALFVSLGETVFINRLLPALHQYLPHVPPESIIRAGATNARSAVPASDLPGLILAYNQAITQTWYLSAGGSTLAALTSLGMGWRNIKDKNE</sequence>
<feature type="transmembrane region" description="Helical" evidence="7">
    <location>
        <begin position="354"/>
        <end position="373"/>
    </location>
</feature>
<evidence type="ECO:0000256" key="7">
    <source>
        <dbReference type="SAM" id="Phobius"/>
    </source>
</evidence>
<dbReference type="PROSITE" id="PS50850">
    <property type="entry name" value="MFS"/>
    <property type="match status" value="1"/>
</dbReference>
<keyword evidence="4 7" id="KW-1133">Transmembrane helix</keyword>
<feature type="compositionally biased region" description="Basic and acidic residues" evidence="6">
    <location>
        <begin position="7"/>
        <end position="20"/>
    </location>
</feature>
<dbReference type="SUPFAM" id="SSF103473">
    <property type="entry name" value="MFS general substrate transporter"/>
    <property type="match status" value="1"/>
</dbReference>